<keyword evidence="4" id="KW-1185">Reference proteome</keyword>
<keyword evidence="2" id="KW-0472">Membrane</keyword>
<organism evidence="3 4">
    <name type="scientific">Actinomyces naeslundii</name>
    <dbReference type="NCBI Taxonomy" id="1655"/>
    <lineage>
        <taxon>Bacteria</taxon>
        <taxon>Bacillati</taxon>
        <taxon>Actinomycetota</taxon>
        <taxon>Actinomycetes</taxon>
        <taxon>Actinomycetales</taxon>
        <taxon>Actinomycetaceae</taxon>
        <taxon>Actinomyces</taxon>
    </lineage>
</organism>
<feature type="compositionally biased region" description="Low complexity" evidence="1">
    <location>
        <begin position="157"/>
        <end position="167"/>
    </location>
</feature>
<keyword evidence="2" id="KW-1133">Transmembrane helix</keyword>
<feature type="compositionally biased region" description="Basic residues" evidence="1">
    <location>
        <begin position="168"/>
        <end position="180"/>
    </location>
</feature>
<reference evidence="3 4" key="1">
    <citation type="submission" date="2016-12" db="EMBL/GenBank/DDBJ databases">
        <title>Genomic comparison of strains in the 'Actinomyces naeslundii' group.</title>
        <authorList>
            <person name="Mughal S.R."/>
            <person name="Do T."/>
            <person name="Gilbert S.C."/>
            <person name="Witherden E.A."/>
            <person name="Didelot X."/>
            <person name="Beighton D."/>
        </authorList>
    </citation>
    <scope>NUCLEOTIDE SEQUENCE [LARGE SCALE GENOMIC DNA]</scope>
    <source>
        <strain evidence="3 4">WE6B-3</strain>
    </source>
</reference>
<evidence type="ECO:0000256" key="1">
    <source>
        <dbReference type="SAM" id="MobiDB-lite"/>
    </source>
</evidence>
<feature type="compositionally biased region" description="Acidic residues" evidence="1">
    <location>
        <begin position="53"/>
        <end position="66"/>
    </location>
</feature>
<feature type="compositionally biased region" description="Low complexity" evidence="1">
    <location>
        <begin position="118"/>
        <end position="146"/>
    </location>
</feature>
<evidence type="ECO:0008006" key="5">
    <source>
        <dbReference type="Google" id="ProtNLM"/>
    </source>
</evidence>
<proteinExistence type="predicted"/>
<feature type="compositionally biased region" description="Acidic residues" evidence="1">
    <location>
        <begin position="147"/>
        <end position="156"/>
    </location>
</feature>
<dbReference type="Pfam" id="PF18986">
    <property type="entry name" value="DUF5719"/>
    <property type="match status" value="1"/>
</dbReference>
<evidence type="ECO:0000256" key="2">
    <source>
        <dbReference type="SAM" id="Phobius"/>
    </source>
</evidence>
<dbReference type="EMBL" id="MSKX01000006">
    <property type="protein sequence ID" value="OLO85700.1"/>
    <property type="molecule type" value="Genomic_DNA"/>
</dbReference>
<keyword evidence="2" id="KW-0812">Transmembrane</keyword>
<comment type="caution">
    <text evidence="3">The sequence shown here is derived from an EMBL/GenBank/DDBJ whole genome shotgun (WGS) entry which is preliminary data.</text>
</comment>
<feature type="transmembrane region" description="Helical" evidence="2">
    <location>
        <begin position="186"/>
        <end position="210"/>
    </location>
</feature>
<sequence>MTQPHDDDSRRRQDEDGQDQHRDQQGSRRKGRHSHQEPSESQSLEHGTLPETDQADDEVAMDEADEEPRAGSGVGPVGDSPDSATSQDQGHDQQSESGGDAPEQDSVEVEADHDESAGSDGADAAEASDSADSAGSADVPEATDAGDSAEADDSDAEAASRSGTGASSRRRRTRAGRRPRTVGQSIVRGVGILTSVALAGAVGGVTWWGYTAPRTPTPQLEALRLTEPGAATTYVCPHAPTNTLRGTDVGAVESTTTIIPVDGAESIQSATYAGKPIPVDAATSVNAAEGGILSLAPAGGRVANAVGSVATVTKSGDLRGLTTAPCAQPGAMSWIVGGSIAAGSSAELRLTNPGATPATVKVNLYGSIGRLSLPSNGEVTVPAGGSSSLVLETKGSQDPRIAVSIEADGGSVVPTLVTESLDGETPAGTDVITPGAAPATDLVVPGVEIVEPATQGEVPDAKTGADSSDTPAVRIVNPGQAPATVSVTMLGKDGAHPLAGAQSVTIDAGSVFDIQLAGVAAGTYGVQVTSSTPVGAAVRMVRSGGEYPARSKALVHDQAWAQAALPGAADSGLLAVPRAASLTSSVTVANSGPATSLTLSSLDGSWSQDVTVAKGSAVVVEVPAKVAAVRLSAAGSSSGQPRTPSGLAAATIVTAQAGGQLAGTLISTVPAQPDAAAQAQRRILLG</sequence>
<feature type="region of interest" description="Disordered" evidence="1">
    <location>
        <begin position="1"/>
        <end position="182"/>
    </location>
</feature>
<dbReference type="InterPro" id="IPR043777">
    <property type="entry name" value="DUF5719"/>
</dbReference>
<dbReference type="RefSeq" id="WP_075407748.1">
    <property type="nucleotide sequence ID" value="NZ_JAPWCK010000008.1"/>
</dbReference>
<feature type="compositionally biased region" description="Basic and acidic residues" evidence="1">
    <location>
        <begin position="1"/>
        <end position="26"/>
    </location>
</feature>
<accession>A0ABX3F2I9</accession>
<evidence type="ECO:0000313" key="3">
    <source>
        <dbReference type="EMBL" id="OLO85700.1"/>
    </source>
</evidence>
<dbReference type="Proteomes" id="UP000186781">
    <property type="component" value="Unassembled WGS sequence"/>
</dbReference>
<feature type="compositionally biased region" description="Acidic residues" evidence="1">
    <location>
        <begin position="102"/>
        <end position="113"/>
    </location>
</feature>
<protein>
    <recommendedName>
        <fullName evidence="5">Prevent-host-death protein</fullName>
    </recommendedName>
</protein>
<gene>
    <name evidence="3" type="ORF">BKH13_01765</name>
</gene>
<evidence type="ECO:0000313" key="4">
    <source>
        <dbReference type="Proteomes" id="UP000186781"/>
    </source>
</evidence>
<name>A0ABX3F2I9_ACTNA</name>